<feature type="transmembrane region" description="Helical" evidence="1">
    <location>
        <begin position="127"/>
        <end position="147"/>
    </location>
</feature>
<dbReference type="STRING" id="1122142.SAMN02910414_00477"/>
<name>A0A1H3G8J9_9FIRM</name>
<dbReference type="Proteomes" id="UP000183918">
    <property type="component" value="Unassembled WGS sequence"/>
</dbReference>
<feature type="transmembrane region" description="Helical" evidence="1">
    <location>
        <begin position="69"/>
        <end position="89"/>
    </location>
</feature>
<keyword evidence="1" id="KW-0472">Membrane</keyword>
<sequence>MKNVEIKENHTQNIVLYYLKNSKKVCVVLFVGVVLGIICVIYSQYGNVSRSIEFVKETDVLSNEGAPKWNMIFLKNLIVCFLLCAGIIVNKLLSYLIIFVNGFFWGVVVGADFYIESHFKYLSLLPHGIIEITALIVCASIGVNQIIKINNHVVWRKYLQLGILIVLALIVAALIEANISYKIATL</sequence>
<keyword evidence="3" id="KW-1185">Reference proteome</keyword>
<organism evidence="2 3">
    <name type="scientific">Lachnobacterium bovis DSM 14045</name>
    <dbReference type="NCBI Taxonomy" id="1122142"/>
    <lineage>
        <taxon>Bacteria</taxon>
        <taxon>Bacillati</taxon>
        <taxon>Bacillota</taxon>
        <taxon>Clostridia</taxon>
        <taxon>Lachnospirales</taxon>
        <taxon>Lachnospiraceae</taxon>
        <taxon>Lachnobacterium</taxon>
    </lineage>
</organism>
<feature type="transmembrane region" description="Helical" evidence="1">
    <location>
        <begin position="159"/>
        <end position="181"/>
    </location>
</feature>
<proteinExistence type="predicted"/>
<dbReference type="RefSeq" id="WP_074715849.1">
    <property type="nucleotide sequence ID" value="NZ_FNPG01000006.1"/>
</dbReference>
<keyword evidence="1" id="KW-0812">Transmembrane</keyword>
<keyword evidence="1" id="KW-1133">Transmembrane helix</keyword>
<feature type="transmembrane region" description="Helical" evidence="1">
    <location>
        <begin position="25"/>
        <end position="45"/>
    </location>
</feature>
<evidence type="ECO:0000256" key="1">
    <source>
        <dbReference type="SAM" id="Phobius"/>
    </source>
</evidence>
<dbReference type="EMBL" id="FNPG01000006">
    <property type="protein sequence ID" value="SDX99367.1"/>
    <property type="molecule type" value="Genomic_DNA"/>
</dbReference>
<dbReference type="Pfam" id="PF01944">
    <property type="entry name" value="SpoIIM"/>
    <property type="match status" value="1"/>
</dbReference>
<dbReference type="InterPro" id="IPR002798">
    <property type="entry name" value="SpoIIM-like"/>
</dbReference>
<evidence type="ECO:0000313" key="2">
    <source>
        <dbReference type="EMBL" id="SDX99367.1"/>
    </source>
</evidence>
<protein>
    <submittedName>
        <fullName evidence="2">Stage II sporulation protein M</fullName>
    </submittedName>
</protein>
<dbReference type="OrthoDB" id="9905784at2"/>
<accession>A0A1H3G8J9</accession>
<gene>
    <name evidence="2" type="ORF">SAMN02910414_00477</name>
</gene>
<reference evidence="2 3" key="1">
    <citation type="submission" date="2016-10" db="EMBL/GenBank/DDBJ databases">
        <authorList>
            <person name="de Groot N.N."/>
        </authorList>
    </citation>
    <scope>NUCLEOTIDE SEQUENCE [LARGE SCALE GENOMIC DNA]</scope>
    <source>
        <strain evidence="2 3">DSM 14045</strain>
    </source>
</reference>
<dbReference type="AlphaFoldDB" id="A0A1H3G8J9"/>
<feature type="transmembrane region" description="Helical" evidence="1">
    <location>
        <begin position="96"/>
        <end position="115"/>
    </location>
</feature>
<evidence type="ECO:0000313" key="3">
    <source>
        <dbReference type="Proteomes" id="UP000183918"/>
    </source>
</evidence>